<organism evidence="1">
    <name type="scientific">marine sediment metagenome</name>
    <dbReference type="NCBI Taxonomy" id="412755"/>
    <lineage>
        <taxon>unclassified sequences</taxon>
        <taxon>metagenomes</taxon>
        <taxon>ecological metagenomes</taxon>
    </lineage>
</organism>
<evidence type="ECO:0000313" key="1">
    <source>
        <dbReference type="EMBL" id="KKM45500.1"/>
    </source>
</evidence>
<dbReference type="EMBL" id="LAZR01012051">
    <property type="protein sequence ID" value="KKM45500.1"/>
    <property type="molecule type" value="Genomic_DNA"/>
</dbReference>
<accession>A0A0F9J8M2</accession>
<protein>
    <submittedName>
        <fullName evidence="1">Uncharacterized protein</fullName>
    </submittedName>
</protein>
<name>A0A0F9J8M2_9ZZZZ</name>
<gene>
    <name evidence="1" type="ORF">LCGC14_1560610</name>
</gene>
<proteinExistence type="predicted"/>
<comment type="caution">
    <text evidence="1">The sequence shown here is derived from an EMBL/GenBank/DDBJ whole genome shotgun (WGS) entry which is preliminary data.</text>
</comment>
<sequence length="128" mass="13369">MPLKDRGVLGAPLEPVIIGAIDEGVVFVPGLPTVVSDNPPRTFEVTSFVSVDSPANLSCHGALGRNATQFSIQNDGPGDFTVAISIDGIAFGDEKTVKSAEVYTIDGLSVDTIKITHVADSAYRVVVL</sequence>
<reference evidence="1" key="1">
    <citation type="journal article" date="2015" name="Nature">
        <title>Complex archaea that bridge the gap between prokaryotes and eukaryotes.</title>
        <authorList>
            <person name="Spang A."/>
            <person name="Saw J.H."/>
            <person name="Jorgensen S.L."/>
            <person name="Zaremba-Niedzwiedzka K."/>
            <person name="Martijn J."/>
            <person name="Lind A.E."/>
            <person name="van Eijk R."/>
            <person name="Schleper C."/>
            <person name="Guy L."/>
            <person name="Ettema T.J."/>
        </authorList>
    </citation>
    <scope>NUCLEOTIDE SEQUENCE</scope>
</reference>
<dbReference type="AlphaFoldDB" id="A0A0F9J8M2"/>